<gene>
    <name evidence="2" type="ORF">EHQ83_08330</name>
</gene>
<protein>
    <submittedName>
        <fullName evidence="2">Uncharacterized protein</fullName>
    </submittedName>
</protein>
<sequence length="112" mass="12251">MNLLLNLNHRILALLSAVLILYTVIALIRPMDSGRNASPVAAATESSEAPEAEAEKEKAAELKLEDLASQEGPFALHYDLESACYFDLANLIPVQHFTEIENPPPEKLPLSI</sequence>
<proteinExistence type="predicted"/>
<dbReference type="EMBL" id="RQGM01000030">
    <property type="protein sequence ID" value="TGL85342.1"/>
    <property type="molecule type" value="Genomic_DNA"/>
</dbReference>
<reference evidence="2 3" key="1">
    <citation type="journal article" date="2019" name="PLoS Negl. Trop. Dis.">
        <title>Revisiting the worldwide diversity of Leptospira species in the environment.</title>
        <authorList>
            <person name="Vincent A.T."/>
            <person name="Schiettekatte O."/>
            <person name="Bourhy P."/>
            <person name="Veyrier F.J."/>
            <person name="Picardeau M."/>
        </authorList>
    </citation>
    <scope>NUCLEOTIDE SEQUENCE [LARGE SCALE GENOMIC DNA]</scope>
    <source>
        <strain evidence="2 3">201702445</strain>
    </source>
</reference>
<accession>A0A6N4QDQ6</accession>
<dbReference type="AlphaFoldDB" id="A0A6N4QDQ6"/>
<comment type="caution">
    <text evidence="2">The sequence shown here is derived from an EMBL/GenBank/DDBJ whole genome shotgun (WGS) entry which is preliminary data.</text>
</comment>
<organism evidence="2 3">
    <name type="scientific">Leptospira yasudae</name>
    <dbReference type="NCBI Taxonomy" id="2202201"/>
    <lineage>
        <taxon>Bacteria</taxon>
        <taxon>Pseudomonadati</taxon>
        <taxon>Spirochaetota</taxon>
        <taxon>Spirochaetia</taxon>
        <taxon>Leptospirales</taxon>
        <taxon>Leptospiraceae</taxon>
        <taxon>Leptospira</taxon>
    </lineage>
</organism>
<evidence type="ECO:0000256" key="1">
    <source>
        <dbReference type="SAM" id="MobiDB-lite"/>
    </source>
</evidence>
<evidence type="ECO:0000313" key="2">
    <source>
        <dbReference type="EMBL" id="TGL85342.1"/>
    </source>
</evidence>
<name>A0A6N4QDQ6_9LEPT</name>
<evidence type="ECO:0000313" key="3">
    <source>
        <dbReference type="Proteomes" id="UP000297613"/>
    </source>
</evidence>
<dbReference type="Proteomes" id="UP000297613">
    <property type="component" value="Unassembled WGS sequence"/>
</dbReference>
<feature type="region of interest" description="Disordered" evidence="1">
    <location>
        <begin position="34"/>
        <end position="59"/>
    </location>
</feature>